<dbReference type="Proteomes" id="UP000306912">
    <property type="component" value="Unassembled WGS sequence"/>
</dbReference>
<dbReference type="RefSeq" id="WP_138189741.1">
    <property type="nucleotide sequence ID" value="NZ_VBWP01000001.1"/>
</dbReference>
<comment type="caution">
    <text evidence="1">The sequence shown here is derived from an EMBL/GenBank/DDBJ whole genome shotgun (WGS) entry which is preliminary data.</text>
</comment>
<sequence length="161" mass="18173">MALKVDYAGFGVDICLVCGLVVAEGEEGCRHLYEQMLASDFLAGDNEKYKAVMSAAYKLMHPDYYCVNDADFATLLLPLALSESHNLSNETLAKVELFVANLKDMPKFKAPIFRGYNPLRELEAETDQQEFIDTILDWGEEVYDTYVEAHDTVSQLLKEML</sequence>
<name>A0A5R8QGN8_9FIRM</name>
<evidence type="ECO:0000313" key="2">
    <source>
        <dbReference type="Proteomes" id="UP000306912"/>
    </source>
</evidence>
<dbReference type="InterPro" id="IPR045990">
    <property type="entry name" value="DUF5946"/>
</dbReference>
<dbReference type="Pfam" id="PF19371">
    <property type="entry name" value="DUF5946"/>
    <property type="match status" value="1"/>
</dbReference>
<evidence type="ECO:0000313" key="1">
    <source>
        <dbReference type="EMBL" id="TLG77132.1"/>
    </source>
</evidence>
<proteinExistence type="predicted"/>
<gene>
    <name evidence="1" type="ORF">FEZ08_00505</name>
</gene>
<accession>A0A5R8QGN8</accession>
<keyword evidence="2" id="KW-1185">Reference proteome</keyword>
<dbReference type="AlphaFoldDB" id="A0A5R8QGN8"/>
<dbReference type="InParanoid" id="A0A5R8QGN8"/>
<organism evidence="1 2">
    <name type="scientific">Culicoidibacter larvae</name>
    <dbReference type="NCBI Taxonomy" id="2579976"/>
    <lineage>
        <taxon>Bacteria</taxon>
        <taxon>Bacillati</taxon>
        <taxon>Bacillota</taxon>
        <taxon>Culicoidibacteria</taxon>
        <taxon>Culicoidibacterales</taxon>
        <taxon>Culicoidibacteraceae</taxon>
        <taxon>Culicoidibacter</taxon>
    </lineage>
</organism>
<protein>
    <submittedName>
        <fullName evidence="1">Uncharacterized protein</fullName>
    </submittedName>
</protein>
<dbReference type="EMBL" id="VBWP01000001">
    <property type="protein sequence ID" value="TLG77132.1"/>
    <property type="molecule type" value="Genomic_DNA"/>
</dbReference>
<reference evidence="1 2" key="1">
    <citation type="submission" date="2019-05" db="EMBL/GenBank/DDBJ databases">
        <title>Culicoidintestinum kansasii gen. nov., sp. nov. from the gastrointestinal tract of the biting midge, Culicoides sonorensis.</title>
        <authorList>
            <person name="Neupane S."/>
            <person name="Ghosh A."/>
            <person name="Gunther S."/>
            <person name="Martin K."/>
            <person name="Zurek L."/>
        </authorList>
    </citation>
    <scope>NUCLEOTIDE SEQUENCE [LARGE SCALE GENOMIC DNA]</scope>
    <source>
        <strain evidence="1 2">CS-1</strain>
    </source>
</reference>